<evidence type="ECO:0000313" key="2">
    <source>
        <dbReference type="Proteomes" id="UP000237271"/>
    </source>
</evidence>
<dbReference type="AlphaFoldDB" id="A0A2P4YQI2"/>
<keyword evidence="2" id="KW-1185">Reference proteome</keyword>
<sequence>MDKLLRKKSLMLCDDADVYPTIASIRGWKTQRPLETPRIIRYLFDPRPAVVDGEQVINDFGADDNDHPHAE</sequence>
<dbReference type="Proteomes" id="UP000237271">
    <property type="component" value="Unassembled WGS sequence"/>
</dbReference>
<dbReference type="EMBL" id="NCKW01000773">
    <property type="protein sequence ID" value="POM80026.1"/>
    <property type="molecule type" value="Genomic_DNA"/>
</dbReference>
<gene>
    <name evidence="1" type="ORF">PHPALM_2187</name>
</gene>
<evidence type="ECO:0000313" key="1">
    <source>
        <dbReference type="EMBL" id="POM80026.1"/>
    </source>
</evidence>
<organism evidence="1 2">
    <name type="scientific">Phytophthora palmivora</name>
    <dbReference type="NCBI Taxonomy" id="4796"/>
    <lineage>
        <taxon>Eukaryota</taxon>
        <taxon>Sar</taxon>
        <taxon>Stramenopiles</taxon>
        <taxon>Oomycota</taxon>
        <taxon>Peronosporomycetes</taxon>
        <taxon>Peronosporales</taxon>
        <taxon>Peronosporaceae</taxon>
        <taxon>Phytophthora</taxon>
    </lineage>
</organism>
<accession>A0A2P4YQI2</accession>
<dbReference type="OrthoDB" id="1716531at2759"/>
<protein>
    <submittedName>
        <fullName evidence="1">Der1-like family</fullName>
    </submittedName>
</protein>
<reference evidence="1 2" key="1">
    <citation type="journal article" date="2017" name="Genome Biol. Evol.">
        <title>Phytophthora megakarya and P. palmivora, closely related causal agents of cacao black pod rot, underwent increases in genome sizes and gene numbers by different mechanisms.</title>
        <authorList>
            <person name="Ali S.S."/>
            <person name="Shao J."/>
            <person name="Lary D.J."/>
            <person name="Kronmiller B."/>
            <person name="Shen D."/>
            <person name="Strem M.D."/>
            <person name="Amoako-Attah I."/>
            <person name="Akrofi A.Y."/>
            <person name="Begoude B.A."/>
            <person name="Ten Hoopen G.M."/>
            <person name="Coulibaly K."/>
            <person name="Kebe B.I."/>
            <person name="Melnick R.L."/>
            <person name="Guiltinan M.J."/>
            <person name="Tyler B.M."/>
            <person name="Meinhardt L.W."/>
            <person name="Bailey B.A."/>
        </authorList>
    </citation>
    <scope>NUCLEOTIDE SEQUENCE [LARGE SCALE GENOMIC DNA]</scope>
    <source>
        <strain evidence="2">sbr112.9</strain>
    </source>
</reference>
<comment type="caution">
    <text evidence="1">The sequence shown here is derived from an EMBL/GenBank/DDBJ whole genome shotgun (WGS) entry which is preliminary data.</text>
</comment>
<name>A0A2P4YQI2_9STRA</name>
<proteinExistence type="predicted"/>